<organism evidence="2 3">
    <name type="scientific">Anaeromyxobacter oryzae</name>
    <dbReference type="NCBI Taxonomy" id="2918170"/>
    <lineage>
        <taxon>Bacteria</taxon>
        <taxon>Pseudomonadati</taxon>
        <taxon>Myxococcota</taxon>
        <taxon>Myxococcia</taxon>
        <taxon>Myxococcales</taxon>
        <taxon>Cystobacterineae</taxon>
        <taxon>Anaeromyxobacteraceae</taxon>
        <taxon>Anaeromyxobacter</taxon>
    </lineage>
</organism>
<evidence type="ECO:0000313" key="2">
    <source>
        <dbReference type="EMBL" id="BDG03404.1"/>
    </source>
</evidence>
<dbReference type="InterPro" id="IPR029058">
    <property type="entry name" value="AB_hydrolase_fold"/>
</dbReference>
<dbReference type="Gene3D" id="3.40.50.1820">
    <property type="entry name" value="alpha/beta hydrolase"/>
    <property type="match status" value="1"/>
</dbReference>
<dbReference type="SUPFAM" id="SSF53474">
    <property type="entry name" value="alpha/beta-Hydrolases"/>
    <property type="match status" value="1"/>
</dbReference>
<dbReference type="Proteomes" id="UP001162891">
    <property type="component" value="Chromosome"/>
</dbReference>
<dbReference type="RefSeq" id="WP_248361385.1">
    <property type="nucleotide sequence ID" value="NZ_AP025591.1"/>
</dbReference>
<reference evidence="3" key="1">
    <citation type="journal article" date="2022" name="Int. J. Syst. Evol. Microbiol.">
        <title>Anaeromyxobacter oryzae sp. nov., Anaeromyxobacter diazotrophicus sp. nov. and Anaeromyxobacter paludicola sp. nov., isolated from paddy soils.</title>
        <authorList>
            <person name="Itoh H."/>
            <person name="Xu Z."/>
            <person name="Mise K."/>
            <person name="Masuda Y."/>
            <person name="Ushijima N."/>
            <person name="Hayakawa C."/>
            <person name="Shiratori Y."/>
            <person name="Senoo K."/>
        </authorList>
    </citation>
    <scope>NUCLEOTIDE SEQUENCE [LARGE SCALE GENOMIC DNA]</scope>
    <source>
        <strain evidence="3">Red232</strain>
    </source>
</reference>
<gene>
    <name evidence="2" type="ORF">AMOR_24000</name>
</gene>
<evidence type="ECO:0000256" key="1">
    <source>
        <dbReference type="SAM" id="MobiDB-lite"/>
    </source>
</evidence>
<dbReference type="EMBL" id="AP025591">
    <property type="protein sequence ID" value="BDG03404.1"/>
    <property type="molecule type" value="Genomic_DNA"/>
</dbReference>
<protein>
    <recommendedName>
        <fullName evidence="4">Abhydrolase domain-containing 18</fullName>
    </recommendedName>
</protein>
<name>A0ABM7WV69_9BACT</name>
<dbReference type="PANTHER" id="PTHR13617:SF14">
    <property type="entry name" value="PROTEIN ABHD18"/>
    <property type="match status" value="1"/>
</dbReference>
<dbReference type="PANTHER" id="PTHR13617">
    <property type="entry name" value="PROTEIN ABHD18"/>
    <property type="match status" value="1"/>
</dbReference>
<keyword evidence="3" id="KW-1185">Reference proteome</keyword>
<evidence type="ECO:0008006" key="4">
    <source>
        <dbReference type="Google" id="ProtNLM"/>
    </source>
</evidence>
<dbReference type="InterPro" id="IPR019149">
    <property type="entry name" value="ABHD18"/>
</dbReference>
<dbReference type="Pfam" id="PF09752">
    <property type="entry name" value="ABHD18"/>
    <property type="match status" value="2"/>
</dbReference>
<feature type="region of interest" description="Disordered" evidence="1">
    <location>
        <begin position="330"/>
        <end position="355"/>
    </location>
</feature>
<evidence type="ECO:0000313" key="3">
    <source>
        <dbReference type="Proteomes" id="UP001162891"/>
    </source>
</evidence>
<sequence>MHVLDLFFGLTVRGPRFFADGWGDRALCDASDPAALAARPPARIAPALGPPHEMLGGRLSEGTFESPEALLPACARTARFRLLLPDGPLAGIAVHLAASGDQGFELRLRFAAPLLAHGLGALVLENPYYGARRPPAQVRHAVRCVSDLVLLARATVDEARALLAWLAATYRVPVGVTGYSMGGQLAAMAGAATPFPVAVVPVAPSCSPDAVLRDGVLSRVADWAAIAGGAPVDAARRELLARFARFSVRALPPPVAPEAAIVVGTAADGVVPPSEMVRIAEHWGCELRWLAAGHVSAVLREQPAMREALRDAFARLGAVHARRAAVPVRRRARRCARGTDGTAPRTSSRASRHPA</sequence>
<proteinExistence type="predicted"/>
<accession>A0ABM7WV69</accession>